<protein>
    <submittedName>
        <fullName evidence="1">Uncharacterized protein</fullName>
    </submittedName>
</protein>
<dbReference type="Proteomes" id="UP001249851">
    <property type="component" value="Unassembled WGS sequence"/>
</dbReference>
<dbReference type="InterPro" id="IPR027267">
    <property type="entry name" value="AH/BAR_dom_sf"/>
</dbReference>
<keyword evidence="2" id="KW-1185">Reference proteome</keyword>
<accession>A0AAD9QTH6</accession>
<dbReference type="AlphaFoldDB" id="A0AAD9QTH6"/>
<name>A0AAD9QTH6_ACRCE</name>
<evidence type="ECO:0000313" key="2">
    <source>
        <dbReference type="Proteomes" id="UP001249851"/>
    </source>
</evidence>
<proteinExistence type="predicted"/>
<sequence length="125" mass="15057">MARIFRRAANKMMNSRDGHESIGLLISDEKVVYESYQKIVMAQVDESISLLKWAKSEENLALQDVFSKAFEVSCMWTSSWRDFNHEYYKYRKTFKEVLREERVLDEERRRQAMHTTKLNRLQKQV</sequence>
<evidence type="ECO:0000313" key="1">
    <source>
        <dbReference type="EMBL" id="KAK2566811.1"/>
    </source>
</evidence>
<organism evidence="1 2">
    <name type="scientific">Acropora cervicornis</name>
    <name type="common">Staghorn coral</name>
    <dbReference type="NCBI Taxonomy" id="6130"/>
    <lineage>
        <taxon>Eukaryota</taxon>
        <taxon>Metazoa</taxon>
        <taxon>Cnidaria</taxon>
        <taxon>Anthozoa</taxon>
        <taxon>Hexacorallia</taxon>
        <taxon>Scleractinia</taxon>
        <taxon>Astrocoeniina</taxon>
        <taxon>Acroporidae</taxon>
        <taxon>Acropora</taxon>
    </lineage>
</organism>
<gene>
    <name evidence="1" type="ORF">P5673_009493</name>
</gene>
<reference evidence="1" key="2">
    <citation type="journal article" date="2023" name="Science">
        <title>Genomic signatures of disease resistance in endangered staghorn corals.</title>
        <authorList>
            <person name="Vollmer S.V."/>
            <person name="Selwyn J.D."/>
            <person name="Despard B.A."/>
            <person name="Roesel C.L."/>
        </authorList>
    </citation>
    <scope>NUCLEOTIDE SEQUENCE</scope>
    <source>
        <strain evidence="1">K2</strain>
    </source>
</reference>
<dbReference type="Gene3D" id="1.20.1270.60">
    <property type="entry name" value="Arfaptin homology (AH) domain/BAR domain"/>
    <property type="match status" value="1"/>
</dbReference>
<comment type="caution">
    <text evidence="1">The sequence shown here is derived from an EMBL/GenBank/DDBJ whole genome shotgun (WGS) entry which is preliminary data.</text>
</comment>
<reference evidence="1" key="1">
    <citation type="journal article" date="2023" name="G3 (Bethesda)">
        <title>Whole genome assembly and annotation of the endangered Caribbean coral Acropora cervicornis.</title>
        <authorList>
            <person name="Selwyn J.D."/>
            <person name="Vollmer S.V."/>
        </authorList>
    </citation>
    <scope>NUCLEOTIDE SEQUENCE</scope>
    <source>
        <strain evidence="1">K2</strain>
    </source>
</reference>
<dbReference type="EMBL" id="JARQWQ010000016">
    <property type="protein sequence ID" value="KAK2566811.1"/>
    <property type="molecule type" value="Genomic_DNA"/>
</dbReference>